<dbReference type="OrthoDB" id="1683771at2"/>
<reference evidence="3" key="1">
    <citation type="submission" date="2018-11" db="EMBL/GenBank/DDBJ databases">
        <title>Complete genome sequence of Paenibacillus sp. ML311-T8.</title>
        <authorList>
            <person name="Nam Y.-D."/>
            <person name="Kang J."/>
            <person name="Chung W.-H."/>
            <person name="Park Y.S."/>
        </authorList>
    </citation>
    <scope>NUCLEOTIDE SEQUENCE [LARGE SCALE GENOMIC DNA]</scope>
    <source>
        <strain evidence="3">ML311-T8</strain>
    </source>
</reference>
<evidence type="ECO:0000313" key="3">
    <source>
        <dbReference type="Proteomes" id="UP000426246"/>
    </source>
</evidence>
<feature type="transmembrane region" description="Helical" evidence="1">
    <location>
        <begin position="60"/>
        <end position="82"/>
    </location>
</feature>
<accession>A0A6B8RRZ8</accession>
<organism evidence="2 3">
    <name type="scientific">Paenibacillus psychroresistens</name>
    <dbReference type="NCBI Taxonomy" id="1778678"/>
    <lineage>
        <taxon>Bacteria</taxon>
        <taxon>Bacillati</taxon>
        <taxon>Bacillota</taxon>
        <taxon>Bacilli</taxon>
        <taxon>Bacillales</taxon>
        <taxon>Paenibacillaceae</taxon>
        <taxon>Paenibacillus</taxon>
    </lineage>
</organism>
<protein>
    <submittedName>
        <fullName evidence="2">Uncharacterized protein</fullName>
    </submittedName>
</protein>
<dbReference type="KEGG" id="ppsc:EHS13_29540"/>
<dbReference type="Proteomes" id="UP000426246">
    <property type="component" value="Chromosome"/>
</dbReference>
<evidence type="ECO:0000256" key="1">
    <source>
        <dbReference type="SAM" id="Phobius"/>
    </source>
</evidence>
<dbReference type="AlphaFoldDB" id="A0A6B8RRZ8"/>
<name>A0A6B8RRZ8_9BACL</name>
<sequence length="148" mass="17841">MPVAIFGSLLVTLQNELSYTFKWWVVEKTIFPWVITYVPFVYGAFLVGTIWIFHFTFGRFWLYLITNIIMDLFFAFPMNYWFNKLKLYQLVNYTSWNVFFTFVGLSIVIYGYQLWQEGVLIKPAQEEDKRNTKKIDFNYWGGSKKRAR</sequence>
<keyword evidence="1" id="KW-0472">Membrane</keyword>
<evidence type="ECO:0000313" key="2">
    <source>
        <dbReference type="EMBL" id="QGQ98729.1"/>
    </source>
</evidence>
<keyword evidence="3" id="KW-1185">Reference proteome</keyword>
<dbReference type="EMBL" id="CP034235">
    <property type="protein sequence ID" value="QGQ98729.1"/>
    <property type="molecule type" value="Genomic_DNA"/>
</dbReference>
<gene>
    <name evidence="2" type="ORF">EHS13_29540</name>
</gene>
<keyword evidence="1" id="KW-0812">Transmembrane</keyword>
<proteinExistence type="predicted"/>
<keyword evidence="1" id="KW-1133">Transmembrane helix</keyword>
<feature type="transmembrane region" description="Helical" evidence="1">
    <location>
        <begin position="94"/>
        <end position="112"/>
    </location>
</feature>
<feature type="transmembrane region" description="Helical" evidence="1">
    <location>
        <begin position="34"/>
        <end position="53"/>
    </location>
</feature>
<dbReference type="RefSeq" id="WP_155703838.1">
    <property type="nucleotide sequence ID" value="NZ_CP034235.1"/>
</dbReference>